<name>A0ABS5LYX4_9BURK</name>
<evidence type="ECO:0000313" key="2">
    <source>
        <dbReference type="Proteomes" id="UP001647436"/>
    </source>
</evidence>
<keyword evidence="2" id="KW-1185">Reference proteome</keyword>
<dbReference type="EMBL" id="JAANES010000007">
    <property type="protein sequence ID" value="MBS3021724.1"/>
    <property type="molecule type" value="Genomic_DNA"/>
</dbReference>
<protein>
    <submittedName>
        <fullName evidence="1">Uncharacterized protein</fullName>
    </submittedName>
</protein>
<organism evidence="1 2">
    <name type="scientific">Comamonas brasiliensis</name>
    <dbReference type="NCBI Taxonomy" id="1812482"/>
    <lineage>
        <taxon>Bacteria</taxon>
        <taxon>Pseudomonadati</taxon>
        <taxon>Pseudomonadota</taxon>
        <taxon>Betaproteobacteria</taxon>
        <taxon>Burkholderiales</taxon>
        <taxon>Comamonadaceae</taxon>
        <taxon>Comamonas</taxon>
    </lineage>
</organism>
<accession>A0ABS5LYX4</accession>
<sequence length="42" mass="4739">MAARPRPDCCPRKEPTMNLPLPTAPELLRADFDSIRMLLIST</sequence>
<comment type="caution">
    <text evidence="1">The sequence shown here is derived from an EMBL/GenBank/DDBJ whole genome shotgun (WGS) entry which is preliminary data.</text>
</comment>
<evidence type="ECO:0000313" key="1">
    <source>
        <dbReference type="EMBL" id="MBS3021724.1"/>
    </source>
</evidence>
<gene>
    <name evidence="1" type="ORF">DJFAAGMI_04500</name>
</gene>
<proteinExistence type="predicted"/>
<reference evidence="1 2" key="1">
    <citation type="submission" date="2020-03" db="EMBL/GenBank/DDBJ databases">
        <title>The role of nitrogen metabolism on polyethylene biodegradation.</title>
        <authorList>
            <person name="Peixoto J."/>
            <person name="Vizzotto C.S."/>
            <person name="Ramos A."/>
            <person name="Alves G."/>
            <person name="Steindorff A."/>
            <person name="Kruger R."/>
        </authorList>
    </citation>
    <scope>NUCLEOTIDE SEQUENCE [LARGE SCALE GENOMIC DNA]</scope>
    <source>
        <strain evidence="1 2">PE63</strain>
    </source>
</reference>
<dbReference type="Proteomes" id="UP001647436">
    <property type="component" value="Unassembled WGS sequence"/>
</dbReference>